<feature type="compositionally biased region" description="Polar residues" evidence="1">
    <location>
        <begin position="1"/>
        <end position="12"/>
    </location>
</feature>
<gene>
    <name evidence="2" type="ORF">Naga_102611g1</name>
</gene>
<feature type="compositionally biased region" description="Gly residues" evidence="1">
    <location>
        <begin position="13"/>
        <end position="23"/>
    </location>
</feature>
<evidence type="ECO:0000256" key="1">
    <source>
        <dbReference type="SAM" id="MobiDB-lite"/>
    </source>
</evidence>
<name>W7T906_9STRA</name>
<comment type="caution">
    <text evidence="2">The sequence shown here is derived from an EMBL/GenBank/DDBJ whole genome shotgun (WGS) entry which is preliminary data.</text>
</comment>
<keyword evidence="3" id="KW-1185">Reference proteome</keyword>
<proteinExistence type="predicted"/>
<feature type="compositionally biased region" description="Acidic residues" evidence="1">
    <location>
        <begin position="24"/>
        <end position="33"/>
    </location>
</feature>
<dbReference type="Proteomes" id="UP000019335">
    <property type="component" value="Unassembled WGS sequence"/>
</dbReference>
<dbReference type="EMBL" id="AZIL01003586">
    <property type="protein sequence ID" value="EWM19963.1"/>
    <property type="molecule type" value="Genomic_DNA"/>
</dbReference>
<sequence>MVNQGGDTVSQTAGGGEGEGGAEGAEEDGEEVTPIEGPWGFSVGLYTPAPRLPPPALPPSLRSSAVVALRSIRWPPP</sequence>
<evidence type="ECO:0000313" key="3">
    <source>
        <dbReference type="Proteomes" id="UP000019335"/>
    </source>
</evidence>
<dbReference type="AlphaFoldDB" id="W7T906"/>
<protein>
    <submittedName>
        <fullName evidence="2">Uncharacterized protein</fullName>
    </submittedName>
</protein>
<reference evidence="2 3" key="1">
    <citation type="journal article" date="2014" name="Mol. Plant">
        <title>Chromosome Scale Genome Assembly and Transcriptome Profiling of Nannochloropsis gaditana in Nitrogen Depletion.</title>
        <authorList>
            <person name="Corteggiani Carpinelli E."/>
            <person name="Telatin A."/>
            <person name="Vitulo N."/>
            <person name="Forcato C."/>
            <person name="D'Angelo M."/>
            <person name="Schiavon R."/>
            <person name="Vezzi A."/>
            <person name="Giacometti G.M."/>
            <person name="Morosinotto T."/>
            <person name="Valle G."/>
        </authorList>
    </citation>
    <scope>NUCLEOTIDE SEQUENCE [LARGE SCALE GENOMIC DNA]</scope>
    <source>
        <strain evidence="2 3">B-31</strain>
    </source>
</reference>
<accession>W7T906</accession>
<evidence type="ECO:0000313" key="2">
    <source>
        <dbReference type="EMBL" id="EWM19963.1"/>
    </source>
</evidence>
<organism evidence="2 3">
    <name type="scientific">Nannochloropsis gaditana</name>
    <dbReference type="NCBI Taxonomy" id="72520"/>
    <lineage>
        <taxon>Eukaryota</taxon>
        <taxon>Sar</taxon>
        <taxon>Stramenopiles</taxon>
        <taxon>Ochrophyta</taxon>
        <taxon>Eustigmatophyceae</taxon>
        <taxon>Eustigmatales</taxon>
        <taxon>Monodopsidaceae</taxon>
        <taxon>Nannochloropsis</taxon>
    </lineage>
</organism>
<feature type="region of interest" description="Disordered" evidence="1">
    <location>
        <begin position="1"/>
        <end position="62"/>
    </location>
</feature>